<reference evidence="2" key="1">
    <citation type="submission" date="2020-05" db="EMBL/GenBank/DDBJ databases">
        <title>Classification of alakaliphilic streptomycetes isolated from an alkaline soil next to Lonar Crater, India and a proposal for the recognition of Streptomyces alkaliterrae sp. nov.</title>
        <authorList>
            <person name="Golinska P."/>
        </authorList>
    </citation>
    <scope>NUCLEOTIDE SEQUENCE [LARGE SCALE GENOMIC DNA]</scope>
    <source>
        <strain evidence="2">OF3</strain>
    </source>
</reference>
<dbReference type="Proteomes" id="UP000525686">
    <property type="component" value="Unassembled WGS sequence"/>
</dbReference>
<sequence>MATKERQDVEPPRPRRMCVYCQELTDRPVFVDAVEQGTGPGWAVYACPSCAHRFRPDFAARESERRR</sequence>
<comment type="caution">
    <text evidence="1">The sequence shown here is derived from an EMBL/GenBank/DDBJ whole genome shotgun (WGS) entry which is preliminary data.</text>
</comment>
<gene>
    <name evidence="1" type="ORF">H3146_26820</name>
</gene>
<name>A0A7W3WRH2_9ACTN</name>
<organism evidence="1 2">
    <name type="scientific">Streptomyces alkaliterrae</name>
    <dbReference type="NCBI Taxonomy" id="2213162"/>
    <lineage>
        <taxon>Bacteria</taxon>
        <taxon>Bacillati</taxon>
        <taxon>Actinomycetota</taxon>
        <taxon>Actinomycetes</taxon>
        <taxon>Kitasatosporales</taxon>
        <taxon>Streptomycetaceae</taxon>
        <taxon>Streptomyces</taxon>
    </lineage>
</organism>
<evidence type="ECO:0000313" key="1">
    <source>
        <dbReference type="EMBL" id="MBB1256925.1"/>
    </source>
</evidence>
<evidence type="ECO:0000313" key="2">
    <source>
        <dbReference type="Proteomes" id="UP000525686"/>
    </source>
</evidence>
<dbReference type="RefSeq" id="WP_181355707.1">
    <property type="nucleotide sequence ID" value="NZ_JABJWZ010000509.1"/>
</dbReference>
<protein>
    <submittedName>
        <fullName evidence="1">Uncharacterized protein</fullName>
    </submittedName>
</protein>
<accession>A0A7W3WRH2</accession>
<dbReference type="AlphaFoldDB" id="A0A7W3WRH2"/>
<dbReference type="EMBL" id="JABJWZ010000509">
    <property type="protein sequence ID" value="MBB1256925.1"/>
    <property type="molecule type" value="Genomic_DNA"/>
</dbReference>
<proteinExistence type="predicted"/>